<comment type="caution">
    <text evidence="2">The sequence shown here is derived from an EMBL/GenBank/DDBJ whole genome shotgun (WGS) entry which is preliminary data.</text>
</comment>
<name>A0A371J2P5_9FIRM</name>
<dbReference type="RefSeq" id="WP_094368040.1">
    <property type="nucleotide sequence ID" value="NZ_NOJY02000018.1"/>
</dbReference>
<protein>
    <recommendedName>
        <fullName evidence="4">BIG2 domain-containing protein</fullName>
    </recommendedName>
</protein>
<dbReference type="Proteomes" id="UP000215694">
    <property type="component" value="Unassembled WGS sequence"/>
</dbReference>
<keyword evidence="1" id="KW-0812">Transmembrane</keyword>
<reference evidence="2 3" key="1">
    <citation type="journal article" date="2017" name="Genome Announc.">
        <title>Draft Genome Sequence of Romboutsia weinsteinii sp. nov. Strain CCRI-19649(T) Isolated from Surface Water.</title>
        <authorList>
            <person name="Maheux A.F."/>
            <person name="Boudreau D.K."/>
            <person name="Berube E."/>
            <person name="Boissinot M."/>
            <person name="Cantin P."/>
            <person name="Raymond F."/>
            <person name="Corbeil J."/>
            <person name="Omar R.F."/>
            <person name="Bergeron M.G."/>
        </authorList>
    </citation>
    <scope>NUCLEOTIDE SEQUENCE [LARGE SCALE GENOMIC DNA]</scope>
    <source>
        <strain evidence="2 3">CCRI-19649</strain>
    </source>
</reference>
<evidence type="ECO:0008006" key="4">
    <source>
        <dbReference type="Google" id="ProtNLM"/>
    </source>
</evidence>
<evidence type="ECO:0000313" key="2">
    <source>
        <dbReference type="EMBL" id="RDY26926.1"/>
    </source>
</evidence>
<organism evidence="2 3">
    <name type="scientific">Romboutsia weinsteinii</name>
    <dbReference type="NCBI Taxonomy" id="2020949"/>
    <lineage>
        <taxon>Bacteria</taxon>
        <taxon>Bacillati</taxon>
        <taxon>Bacillota</taxon>
        <taxon>Clostridia</taxon>
        <taxon>Peptostreptococcales</taxon>
        <taxon>Peptostreptococcaceae</taxon>
        <taxon>Romboutsia</taxon>
    </lineage>
</organism>
<evidence type="ECO:0000313" key="3">
    <source>
        <dbReference type="Proteomes" id="UP000215694"/>
    </source>
</evidence>
<keyword evidence="3" id="KW-1185">Reference proteome</keyword>
<keyword evidence="1" id="KW-1133">Transmembrane helix</keyword>
<accession>A0A371J2P5</accession>
<proteinExistence type="predicted"/>
<gene>
    <name evidence="2" type="ORF">CHL78_011360</name>
</gene>
<dbReference type="Gene3D" id="2.60.40.1080">
    <property type="match status" value="1"/>
</dbReference>
<dbReference type="OrthoDB" id="1757967at2"/>
<keyword evidence="1" id="KW-0472">Membrane</keyword>
<dbReference type="AlphaFoldDB" id="A0A371J2P5"/>
<evidence type="ECO:0000256" key="1">
    <source>
        <dbReference type="SAM" id="Phobius"/>
    </source>
</evidence>
<sequence>MKFTKNKNIIALIISIPILIIAQFYLFKVGAISPLVKGVDIKVSSGDYVKDIDKYVLKLDEPVALSMGDFVTMPSYAKDPDLQFNILDDSGILKIENNNQLVGVKEGYSSIGVMKGSRVLKQVAVRVIDPSVESLIVSVDRELKYVDDATTISSIVKEDYTKFKEKSQVTYESSNDEVLRIEDNIVTAVGVGKASIIAKSKDKEEELSFNIEARIDSIEISDVIEVELKQSKKLRPNIITSPKNLAHPKVKYNYLDKKEPIERAVDLDKDGTVVGIRLGEDRIKITCGNKEKIVTIKVVENSITSQGIENINADFEIIDNIMRINISWDYIEGINDYNIFLRNNSLDEKQFKKYLEVKVNPNELNGKARVETIIELDITGIEYPDISLYVEGITKFGPTKRSNLVHLKREPEAPPEDEGENTPLVLSGGIDSENKVINLSWNQVGNENTTYSVYIKDKEKGETISTVYKQGIKETQITIPIDGDSVDMEIHIIAEGEGTTLEMSNTLPLTNKE</sequence>
<dbReference type="EMBL" id="NOJY02000018">
    <property type="protein sequence ID" value="RDY26926.1"/>
    <property type="molecule type" value="Genomic_DNA"/>
</dbReference>
<feature type="transmembrane region" description="Helical" evidence="1">
    <location>
        <begin position="9"/>
        <end position="27"/>
    </location>
</feature>